<organism evidence="1 2">
    <name type="scientific">Methylobacterium iners</name>
    <dbReference type="NCBI Taxonomy" id="418707"/>
    <lineage>
        <taxon>Bacteria</taxon>
        <taxon>Pseudomonadati</taxon>
        <taxon>Pseudomonadota</taxon>
        <taxon>Alphaproteobacteria</taxon>
        <taxon>Hyphomicrobiales</taxon>
        <taxon>Methylobacteriaceae</taxon>
        <taxon>Methylobacterium</taxon>
    </lineage>
</organism>
<dbReference type="Proteomes" id="UP001055125">
    <property type="component" value="Unassembled WGS sequence"/>
</dbReference>
<keyword evidence="2" id="KW-1185">Reference proteome</keyword>
<reference evidence="1" key="2">
    <citation type="submission" date="2021-08" db="EMBL/GenBank/DDBJ databases">
        <authorList>
            <person name="Tani A."/>
            <person name="Ola A."/>
            <person name="Ogura Y."/>
            <person name="Katsura K."/>
            <person name="Hayashi T."/>
        </authorList>
    </citation>
    <scope>NUCLEOTIDE SEQUENCE</scope>
    <source>
        <strain evidence="1">DSM 19015</strain>
    </source>
</reference>
<protein>
    <submittedName>
        <fullName evidence="1">Uncharacterized protein</fullName>
    </submittedName>
</protein>
<proteinExistence type="predicted"/>
<accession>A0ABQ4RW03</accession>
<evidence type="ECO:0000313" key="2">
    <source>
        <dbReference type="Proteomes" id="UP001055125"/>
    </source>
</evidence>
<comment type="caution">
    <text evidence="1">The sequence shown here is derived from an EMBL/GenBank/DDBJ whole genome shotgun (WGS) entry which is preliminary data.</text>
</comment>
<sequence>MGLQNLLVQNVSTEKLLLDLEAGIQAAQPDLGFSLACFRRLRPFLGLLRSLLRQSQARISPIGPQAGLVRLGFGSLGTPFSALRLQDGALNEGTRLLYNLPRSVPFTTDLRAHIADQLDCTRPVRVQLVRMGVKSLQLSKEGNDILRGGCVRRGP</sequence>
<dbReference type="EMBL" id="BPQP01000032">
    <property type="protein sequence ID" value="GJD95031.1"/>
    <property type="molecule type" value="Genomic_DNA"/>
</dbReference>
<gene>
    <name evidence="1" type="ORF">OCOJLMKI_2240</name>
</gene>
<reference evidence="1" key="1">
    <citation type="journal article" date="2021" name="Front. Microbiol.">
        <title>Comprehensive Comparative Genomics and Phenotyping of Methylobacterium Species.</title>
        <authorList>
            <person name="Alessa O."/>
            <person name="Ogura Y."/>
            <person name="Fujitani Y."/>
            <person name="Takami H."/>
            <person name="Hayashi T."/>
            <person name="Sahin N."/>
            <person name="Tani A."/>
        </authorList>
    </citation>
    <scope>NUCLEOTIDE SEQUENCE</scope>
    <source>
        <strain evidence="1">DSM 19015</strain>
    </source>
</reference>
<name>A0ABQ4RW03_9HYPH</name>
<evidence type="ECO:0000313" key="1">
    <source>
        <dbReference type="EMBL" id="GJD95031.1"/>
    </source>
</evidence>